<dbReference type="GO" id="GO:0032259">
    <property type="term" value="P:methylation"/>
    <property type="evidence" value="ECO:0007669"/>
    <property type="project" value="UniProtKB-KW"/>
</dbReference>
<evidence type="ECO:0000313" key="7">
    <source>
        <dbReference type="Proteomes" id="UP001632038"/>
    </source>
</evidence>
<evidence type="ECO:0000256" key="2">
    <source>
        <dbReference type="ARBA" id="ARBA00022603"/>
    </source>
</evidence>
<dbReference type="Proteomes" id="UP001632038">
    <property type="component" value="Unassembled WGS sequence"/>
</dbReference>
<comment type="caution">
    <text evidence="6">The sequence shown here is derived from an EMBL/GenBank/DDBJ whole genome shotgun (WGS) entry which is preliminary data.</text>
</comment>
<proteinExistence type="inferred from homology"/>
<evidence type="ECO:0000256" key="5">
    <source>
        <dbReference type="ARBA" id="ARBA00022842"/>
    </source>
</evidence>
<keyword evidence="2" id="KW-0489">Methyltransferase</keyword>
<protein>
    <submittedName>
        <fullName evidence="6">Uncharacterized protein</fullName>
    </submittedName>
</protein>
<sequence length="57" mass="6631">MEVIIMAPWDAHKEYDDNVFHEKIVADCIRAVMEPMLVFHFGSSIIDDAFDIYAKKN</sequence>
<dbReference type="GO" id="GO:0046872">
    <property type="term" value="F:metal ion binding"/>
    <property type="evidence" value="ECO:0007669"/>
    <property type="project" value="UniProtKB-KW"/>
</dbReference>
<evidence type="ECO:0000256" key="3">
    <source>
        <dbReference type="ARBA" id="ARBA00022679"/>
    </source>
</evidence>
<organism evidence="6 7">
    <name type="scientific">Castilleja foliolosa</name>
    <dbReference type="NCBI Taxonomy" id="1961234"/>
    <lineage>
        <taxon>Eukaryota</taxon>
        <taxon>Viridiplantae</taxon>
        <taxon>Streptophyta</taxon>
        <taxon>Embryophyta</taxon>
        <taxon>Tracheophyta</taxon>
        <taxon>Spermatophyta</taxon>
        <taxon>Magnoliopsida</taxon>
        <taxon>eudicotyledons</taxon>
        <taxon>Gunneridae</taxon>
        <taxon>Pentapetalae</taxon>
        <taxon>asterids</taxon>
        <taxon>lamiids</taxon>
        <taxon>Lamiales</taxon>
        <taxon>Orobanchaceae</taxon>
        <taxon>Pedicularideae</taxon>
        <taxon>Castillejinae</taxon>
        <taxon>Castilleja</taxon>
    </lineage>
</organism>
<dbReference type="GO" id="GO:0008168">
    <property type="term" value="F:methyltransferase activity"/>
    <property type="evidence" value="ECO:0007669"/>
    <property type="project" value="UniProtKB-KW"/>
</dbReference>
<keyword evidence="3" id="KW-0808">Transferase</keyword>
<gene>
    <name evidence="6" type="ORF">CASFOL_020160</name>
</gene>
<evidence type="ECO:0000256" key="4">
    <source>
        <dbReference type="ARBA" id="ARBA00022723"/>
    </source>
</evidence>
<dbReference type="Gene3D" id="1.10.1200.270">
    <property type="entry name" value="Methyltransferase, alpha-helical capping domain"/>
    <property type="match status" value="1"/>
</dbReference>
<dbReference type="SUPFAM" id="SSF53335">
    <property type="entry name" value="S-adenosyl-L-methionine-dependent methyltransferases"/>
    <property type="match status" value="1"/>
</dbReference>
<dbReference type="InterPro" id="IPR005299">
    <property type="entry name" value="MeTrfase_7"/>
</dbReference>
<comment type="similarity">
    <text evidence="1">Belongs to the methyltransferase superfamily. Type-7 methyltransferase family.</text>
</comment>
<dbReference type="Pfam" id="PF03492">
    <property type="entry name" value="Methyltransf_7"/>
    <property type="match status" value="1"/>
</dbReference>
<reference evidence="7" key="1">
    <citation type="journal article" date="2024" name="IScience">
        <title>Strigolactones Initiate the Formation of Haustorium-like Structures in Castilleja.</title>
        <authorList>
            <person name="Buerger M."/>
            <person name="Peterson D."/>
            <person name="Chory J."/>
        </authorList>
    </citation>
    <scope>NUCLEOTIDE SEQUENCE [LARGE SCALE GENOMIC DNA]</scope>
</reference>
<dbReference type="EMBL" id="JAVIJP010000027">
    <property type="protein sequence ID" value="KAL3635613.1"/>
    <property type="molecule type" value="Genomic_DNA"/>
</dbReference>
<dbReference type="AlphaFoldDB" id="A0ABD3D0U9"/>
<accession>A0ABD3D0U9</accession>
<name>A0ABD3D0U9_9LAMI</name>
<keyword evidence="5" id="KW-0460">Magnesium</keyword>
<evidence type="ECO:0000313" key="6">
    <source>
        <dbReference type="EMBL" id="KAL3635613.1"/>
    </source>
</evidence>
<dbReference type="InterPro" id="IPR042086">
    <property type="entry name" value="MeTrfase_capping"/>
</dbReference>
<evidence type="ECO:0000256" key="1">
    <source>
        <dbReference type="ARBA" id="ARBA00007967"/>
    </source>
</evidence>
<dbReference type="InterPro" id="IPR029063">
    <property type="entry name" value="SAM-dependent_MTases_sf"/>
</dbReference>
<keyword evidence="4" id="KW-0479">Metal-binding</keyword>
<keyword evidence="7" id="KW-1185">Reference proteome</keyword>